<protein>
    <submittedName>
        <fullName evidence="1">Flavoprotein</fullName>
    </submittedName>
</protein>
<gene>
    <name evidence="1" type="ORF">P5X88_15750</name>
</gene>
<sequence length="141" mass="16537">MDSTFHPFLNKYLAIWGKSSLQELKELISENYQAREITGKEIIDFGFIESIEGWEQGFHFVVENGAEWELNKLSIIQLNKREVLAIIFAALVINGERLDNGNLFFQTFRREINNDWKLVRSYIEAGALTDFVLNEWEENIF</sequence>
<evidence type="ECO:0000313" key="1">
    <source>
        <dbReference type="EMBL" id="MDH5162390.1"/>
    </source>
</evidence>
<dbReference type="EMBL" id="JAROYP010000009">
    <property type="protein sequence ID" value="MDH5162390.1"/>
    <property type="molecule type" value="Genomic_DNA"/>
</dbReference>
<accession>A0AAW6SY80</accession>
<evidence type="ECO:0000313" key="2">
    <source>
        <dbReference type="Proteomes" id="UP001159179"/>
    </source>
</evidence>
<dbReference type="Proteomes" id="UP001159179">
    <property type="component" value="Unassembled WGS sequence"/>
</dbReference>
<organism evidence="1 2">
    <name type="scientific">Heyndrickxia oleronia</name>
    <dbReference type="NCBI Taxonomy" id="38875"/>
    <lineage>
        <taxon>Bacteria</taxon>
        <taxon>Bacillati</taxon>
        <taxon>Bacillota</taxon>
        <taxon>Bacilli</taxon>
        <taxon>Bacillales</taxon>
        <taxon>Bacillaceae</taxon>
        <taxon>Heyndrickxia</taxon>
    </lineage>
</organism>
<dbReference type="AlphaFoldDB" id="A0AAW6SY80"/>
<name>A0AAW6SY80_9BACI</name>
<reference evidence="1" key="1">
    <citation type="submission" date="2023-03" db="EMBL/GenBank/DDBJ databases">
        <title>Bacterial isolates from washroom surfaces on a university campus.</title>
        <authorList>
            <person name="Holman D.B."/>
            <person name="Gzyl K.E."/>
            <person name="Taheri A.E."/>
        </authorList>
    </citation>
    <scope>NUCLEOTIDE SEQUENCE</scope>
    <source>
        <strain evidence="1">RD03</strain>
    </source>
</reference>
<dbReference type="RefSeq" id="WP_251336628.1">
    <property type="nucleotide sequence ID" value="NZ_JAMATW010000001.1"/>
</dbReference>
<comment type="caution">
    <text evidence="1">The sequence shown here is derived from an EMBL/GenBank/DDBJ whole genome shotgun (WGS) entry which is preliminary data.</text>
</comment>
<proteinExistence type="predicted"/>